<dbReference type="PANTHER" id="PTHR46796">
    <property type="entry name" value="HTH-TYPE TRANSCRIPTIONAL ACTIVATOR RHAS-RELATED"/>
    <property type="match status" value="1"/>
</dbReference>
<dbReference type="InterPro" id="IPR050204">
    <property type="entry name" value="AraC_XylS_family_regulators"/>
</dbReference>
<dbReference type="Gene3D" id="1.10.10.60">
    <property type="entry name" value="Homeodomain-like"/>
    <property type="match status" value="1"/>
</dbReference>
<dbReference type="InterPro" id="IPR018060">
    <property type="entry name" value="HTH_AraC"/>
</dbReference>
<keyword evidence="2" id="KW-0238">DNA-binding</keyword>
<dbReference type="InterPro" id="IPR009057">
    <property type="entry name" value="Homeodomain-like_sf"/>
</dbReference>
<gene>
    <name evidence="5" type="ORF">BKM63_19405</name>
</gene>
<evidence type="ECO:0000313" key="5">
    <source>
        <dbReference type="EMBL" id="OIV40119.1"/>
    </source>
</evidence>
<name>A0A1J7BN45_FLAJO</name>
<keyword evidence="1" id="KW-0805">Transcription regulation</keyword>
<protein>
    <submittedName>
        <fullName evidence="5">AraC family transcriptional regulator</fullName>
    </submittedName>
</protein>
<dbReference type="AlphaFoldDB" id="A0A1J7BN45"/>
<accession>A0A1J7BN45</accession>
<dbReference type="EMBL" id="MLFK01000010">
    <property type="protein sequence ID" value="OIV40119.1"/>
    <property type="molecule type" value="Genomic_DNA"/>
</dbReference>
<dbReference type="Pfam" id="PF12833">
    <property type="entry name" value="HTH_18"/>
    <property type="match status" value="1"/>
</dbReference>
<organism evidence="5 6">
    <name type="scientific">Flavobacterium johnsoniae</name>
    <name type="common">Cytophaga johnsonae</name>
    <dbReference type="NCBI Taxonomy" id="986"/>
    <lineage>
        <taxon>Bacteria</taxon>
        <taxon>Pseudomonadati</taxon>
        <taxon>Bacteroidota</taxon>
        <taxon>Flavobacteriia</taxon>
        <taxon>Flavobacteriales</taxon>
        <taxon>Flavobacteriaceae</taxon>
        <taxon>Flavobacterium</taxon>
    </lineage>
</organism>
<comment type="caution">
    <text evidence="5">The sequence shown here is derived from an EMBL/GenBank/DDBJ whole genome shotgun (WGS) entry which is preliminary data.</text>
</comment>
<dbReference type="InterPro" id="IPR054015">
    <property type="entry name" value="ExsA-like_N"/>
</dbReference>
<dbReference type="SMART" id="SM00342">
    <property type="entry name" value="HTH_ARAC"/>
    <property type="match status" value="1"/>
</dbReference>
<dbReference type="Pfam" id="PF22200">
    <property type="entry name" value="ExsA_N"/>
    <property type="match status" value="1"/>
</dbReference>
<dbReference type="GO" id="GO:0043565">
    <property type="term" value="F:sequence-specific DNA binding"/>
    <property type="evidence" value="ECO:0007669"/>
    <property type="project" value="InterPro"/>
</dbReference>
<feature type="domain" description="HTH araC/xylS-type" evidence="4">
    <location>
        <begin position="175"/>
        <end position="270"/>
    </location>
</feature>
<reference evidence="5 6" key="1">
    <citation type="submission" date="2016-10" db="EMBL/GenBank/DDBJ databases">
        <title>Draft Genome Sequence of Rhizobacteria Flavobacterium johnsoniae CI04.</title>
        <authorList>
            <person name="Bravo J.I."/>
            <person name="Lozano G.L."/>
            <person name="Handelsman J."/>
        </authorList>
    </citation>
    <scope>NUCLEOTIDE SEQUENCE [LARGE SCALE GENOMIC DNA]</scope>
    <source>
        <strain evidence="5 6">CI04</strain>
    </source>
</reference>
<dbReference type="OrthoDB" id="4480133at2"/>
<sequence length="270" mass="31556">MNNSKINQKTSPIAYSCYYAQNREGEQFAAEHVLSFQISGILTLNNGNTEYVFNPGDFKFIRRNQLIKFVKQPDPSTAFQSISIYLNQEVLRNFSIKYNQKISLIKNPETETVFPLKQVPLLTSYMNSLIPYINEDQLINEELQTLKVNEAITILLQCHPELKDILFDFNEPGKIDLEAFMKKNFHFNVQLDRFAYLTGRSLATFKRDFQRIFDISPSRWLIQKRLQEAYYQIKEKGKTPSEVYLEVGFEDLSHFSFAFKKQFGLPPSKV</sequence>
<evidence type="ECO:0000256" key="3">
    <source>
        <dbReference type="ARBA" id="ARBA00023163"/>
    </source>
</evidence>
<dbReference type="RefSeq" id="WP_071638244.1">
    <property type="nucleotide sequence ID" value="NZ_MLFK01000010.1"/>
</dbReference>
<evidence type="ECO:0000256" key="1">
    <source>
        <dbReference type="ARBA" id="ARBA00023015"/>
    </source>
</evidence>
<keyword evidence="3" id="KW-0804">Transcription</keyword>
<dbReference type="Proteomes" id="UP000182826">
    <property type="component" value="Unassembled WGS sequence"/>
</dbReference>
<dbReference type="PROSITE" id="PS01124">
    <property type="entry name" value="HTH_ARAC_FAMILY_2"/>
    <property type="match status" value="1"/>
</dbReference>
<evidence type="ECO:0000256" key="2">
    <source>
        <dbReference type="ARBA" id="ARBA00023125"/>
    </source>
</evidence>
<dbReference type="GO" id="GO:0003700">
    <property type="term" value="F:DNA-binding transcription factor activity"/>
    <property type="evidence" value="ECO:0007669"/>
    <property type="project" value="InterPro"/>
</dbReference>
<evidence type="ECO:0000259" key="4">
    <source>
        <dbReference type="PROSITE" id="PS01124"/>
    </source>
</evidence>
<proteinExistence type="predicted"/>
<evidence type="ECO:0000313" key="6">
    <source>
        <dbReference type="Proteomes" id="UP000182826"/>
    </source>
</evidence>
<dbReference type="SUPFAM" id="SSF46689">
    <property type="entry name" value="Homeodomain-like"/>
    <property type="match status" value="1"/>
</dbReference>
<keyword evidence="6" id="KW-1185">Reference proteome</keyword>